<dbReference type="PROSITE" id="PS50004">
    <property type="entry name" value="C2"/>
    <property type="match status" value="1"/>
</dbReference>
<dbReference type="EMBL" id="GL833145">
    <property type="protein sequence ID" value="EGB04996.1"/>
    <property type="molecule type" value="Genomic_DNA"/>
</dbReference>
<dbReference type="Pfam" id="PF00168">
    <property type="entry name" value="C2"/>
    <property type="match status" value="1"/>
</dbReference>
<evidence type="ECO:0000256" key="1">
    <source>
        <dbReference type="SAM" id="MobiDB-lite"/>
    </source>
</evidence>
<dbReference type="RefSeq" id="XP_009040348.1">
    <property type="nucleotide sequence ID" value="XM_009042100.1"/>
</dbReference>
<feature type="transmembrane region" description="Helical" evidence="2">
    <location>
        <begin position="923"/>
        <end position="942"/>
    </location>
</feature>
<dbReference type="PANTHER" id="PTHR31425:SF50">
    <property type="entry name" value="FT-INTERACTING PROTEIN 3-RELATED"/>
    <property type="match status" value="1"/>
</dbReference>
<gene>
    <name evidence="4" type="ORF">AURANDRAFT_66795</name>
</gene>
<evidence type="ECO:0000256" key="2">
    <source>
        <dbReference type="SAM" id="Phobius"/>
    </source>
</evidence>
<keyword evidence="2" id="KW-1133">Transmembrane helix</keyword>
<dbReference type="InterPro" id="IPR000008">
    <property type="entry name" value="C2_dom"/>
</dbReference>
<dbReference type="InterPro" id="IPR035892">
    <property type="entry name" value="C2_domain_sf"/>
</dbReference>
<evidence type="ECO:0000259" key="3">
    <source>
        <dbReference type="PROSITE" id="PS50004"/>
    </source>
</evidence>
<proteinExistence type="predicted"/>
<dbReference type="PANTHER" id="PTHR31425">
    <property type="entry name" value="PHOSPHORIBOSYLANTHRANILATE TRANSFERASE ISOFORM 1"/>
    <property type="match status" value="1"/>
</dbReference>
<keyword evidence="5" id="KW-1185">Reference proteome</keyword>
<evidence type="ECO:0000313" key="5">
    <source>
        <dbReference type="Proteomes" id="UP000002729"/>
    </source>
</evidence>
<dbReference type="CDD" id="cd00030">
    <property type="entry name" value="C2"/>
    <property type="match status" value="1"/>
</dbReference>
<dbReference type="Gene3D" id="2.60.40.150">
    <property type="entry name" value="C2 domain"/>
    <property type="match status" value="1"/>
</dbReference>
<dbReference type="InParanoid" id="F0YIU5"/>
<keyword evidence="2" id="KW-0472">Membrane</keyword>
<evidence type="ECO:0000313" key="4">
    <source>
        <dbReference type="EMBL" id="EGB04996.1"/>
    </source>
</evidence>
<dbReference type="SMART" id="SM00239">
    <property type="entry name" value="C2"/>
    <property type="match status" value="1"/>
</dbReference>
<dbReference type="KEGG" id="aaf:AURANDRAFT_66795"/>
<dbReference type="GeneID" id="20225955"/>
<protein>
    <recommendedName>
        <fullName evidence="3">C2 domain-containing protein</fullName>
    </recommendedName>
</protein>
<feature type="domain" description="C2" evidence="3">
    <location>
        <begin position="1"/>
        <end position="133"/>
    </location>
</feature>
<dbReference type="InterPro" id="IPR047259">
    <property type="entry name" value="QUIRKY-like"/>
</dbReference>
<feature type="transmembrane region" description="Helical" evidence="2">
    <location>
        <begin position="799"/>
        <end position="821"/>
    </location>
</feature>
<dbReference type="SUPFAM" id="SSF49562">
    <property type="entry name" value="C2 domain (Calcium/lipid-binding domain, CaLB)"/>
    <property type="match status" value="1"/>
</dbReference>
<sequence length="993" mass="110218">MSKREESADSGACVFVRIMRARGLSVQDGDLKSTFKAIEEYKMTPTTRDPSCLCQVTSGRLEGATGVCEHASSPQWDHLVMFPYDNVRAGRSVDFKVVDVGGVFEVELGQCSVALDDAALAELPTSSESEKAPRLLALVPATTALADGPNAEGMDVSSIMALGNDVERKMKTIVTAEDAEETLEVAMWRGNRNDADAKAAFLGTKRKAPGDWFRDTAKTMLCAADFEETRGHGTTVMGGLVDLPPVSDPFKTGLGEGDAPRKDRKKGPRCVRYTECHTAVLRVQTLDCRWLHDLDYSARPYVELCLGDRVVAPSRGRTELDEDGWMVEDFSMLLTQPYCKEPLTLRIRNAPLMSDLGLGEDEILGQIDIPLVLEAPGKLPEPSKKAGDEEEDAVKEFRLAYNPGKGLCENATIAHTKWLQLNARKKISDKADEVNDALHSPTAAVQRKRAGSGAPGSDDEDAKPQKRESSRRAAVVQNKSKSRWGLGGAKSTAGEVVGDLKVRAWIDEGYFHRDNDSIAQITVKLGEATFKKKGVLESDILKDAMAGGKRKGAFGAVGDRCDPYAVLRISPHWATLDPRQRKEDTKDGYAKFDWGGGEVQLGVVDPFNMLTIAFYDGANKHAPLGKVKVRAASLASTGFEYRKKAPLIVGTDKGSNARVIGDVDVSICMTTKSQWFLLLQYLGPVRFNTHYWRPLPGKHELWLRQAHDREVTRALAKADPPIAKAVGEDVLKSDTHSWGVDNSEATHDWGKSLSADLRKMKVAAMRLKDVMMIYGNVATETFEIYHWRPHSRTAIVATVMLWLIYYPKWIWTFIFCGFFYSTARNFSCRRKTQLDSIGVDLELSKGSFVKAHEPSRDRDATLQTLTESEVEPDEYDELDPLTSFKRQYSDFVETLVMVEYVFNECATVLEQGVGIFTWGDERITGFLTFAFFMCVFVPVAFVPPPAFYKGFFTFPYLVAMYPPCLDPAQPINDYPGRVANVLNRVPARHERIL</sequence>
<dbReference type="Proteomes" id="UP000002729">
    <property type="component" value="Unassembled WGS sequence"/>
</dbReference>
<feature type="region of interest" description="Disordered" evidence="1">
    <location>
        <begin position="432"/>
        <end position="491"/>
    </location>
</feature>
<organism evidence="5">
    <name type="scientific">Aureococcus anophagefferens</name>
    <name type="common">Harmful bloom alga</name>
    <dbReference type="NCBI Taxonomy" id="44056"/>
    <lineage>
        <taxon>Eukaryota</taxon>
        <taxon>Sar</taxon>
        <taxon>Stramenopiles</taxon>
        <taxon>Ochrophyta</taxon>
        <taxon>Pelagophyceae</taxon>
        <taxon>Pelagomonadales</taxon>
        <taxon>Pelagomonadaceae</taxon>
        <taxon>Aureococcus</taxon>
    </lineage>
</organism>
<dbReference type="AlphaFoldDB" id="F0YIU5"/>
<keyword evidence="2" id="KW-0812">Transmembrane</keyword>
<name>F0YIU5_AURAN</name>
<accession>F0YIU5</accession>
<feature type="compositionally biased region" description="Basic and acidic residues" evidence="1">
    <location>
        <begin position="462"/>
        <end position="471"/>
    </location>
</feature>
<reference evidence="4 5" key="1">
    <citation type="journal article" date="2011" name="Proc. Natl. Acad. Sci. U.S.A.">
        <title>Niche of harmful alga Aureococcus anophagefferens revealed through ecogenomics.</title>
        <authorList>
            <person name="Gobler C.J."/>
            <person name="Berry D.L."/>
            <person name="Dyhrman S.T."/>
            <person name="Wilhelm S.W."/>
            <person name="Salamov A."/>
            <person name="Lobanov A.V."/>
            <person name="Zhang Y."/>
            <person name="Collier J.L."/>
            <person name="Wurch L.L."/>
            <person name="Kustka A.B."/>
            <person name="Dill B.D."/>
            <person name="Shah M."/>
            <person name="VerBerkmoes N.C."/>
            <person name="Kuo A."/>
            <person name="Terry A."/>
            <person name="Pangilinan J."/>
            <person name="Lindquist E.A."/>
            <person name="Lucas S."/>
            <person name="Paulsen I.T."/>
            <person name="Hattenrath-Lehmann T.K."/>
            <person name="Talmage S.C."/>
            <person name="Walker E.A."/>
            <person name="Koch F."/>
            <person name="Burson A.M."/>
            <person name="Marcoval M.A."/>
            <person name="Tang Y.Z."/>
            <person name="Lecleir G.R."/>
            <person name="Coyne K.J."/>
            <person name="Berg G.M."/>
            <person name="Bertrand E.M."/>
            <person name="Saito M.A."/>
            <person name="Gladyshev V.N."/>
            <person name="Grigoriev I.V."/>
        </authorList>
    </citation>
    <scope>NUCLEOTIDE SEQUENCE [LARGE SCALE GENOMIC DNA]</scope>
    <source>
        <strain evidence="5">CCMP 1984</strain>
    </source>
</reference>